<keyword evidence="4" id="KW-1185">Reference proteome</keyword>
<reference evidence="3 4" key="1">
    <citation type="journal article" date="2016" name="Mol. Biol. Evol.">
        <title>Comparative Genomics of Early-Diverging Mushroom-Forming Fungi Provides Insights into the Origins of Lignocellulose Decay Capabilities.</title>
        <authorList>
            <person name="Nagy L.G."/>
            <person name="Riley R."/>
            <person name="Tritt A."/>
            <person name="Adam C."/>
            <person name="Daum C."/>
            <person name="Floudas D."/>
            <person name="Sun H."/>
            <person name="Yadav J.S."/>
            <person name="Pangilinan J."/>
            <person name="Larsson K.H."/>
            <person name="Matsuura K."/>
            <person name="Barry K."/>
            <person name="Labutti K."/>
            <person name="Kuo R."/>
            <person name="Ohm R.A."/>
            <person name="Bhattacharya S.S."/>
            <person name="Shirouzu T."/>
            <person name="Yoshinaga Y."/>
            <person name="Martin F.M."/>
            <person name="Grigoriev I.V."/>
            <person name="Hibbett D.S."/>
        </authorList>
    </citation>
    <scope>NUCLEOTIDE SEQUENCE [LARGE SCALE GENOMIC DNA]</scope>
    <source>
        <strain evidence="3 4">93-53</strain>
    </source>
</reference>
<keyword evidence="2" id="KW-0812">Transmembrane</keyword>
<feature type="transmembrane region" description="Helical" evidence="2">
    <location>
        <begin position="212"/>
        <end position="230"/>
    </location>
</feature>
<feature type="transmembrane region" description="Helical" evidence="2">
    <location>
        <begin position="96"/>
        <end position="119"/>
    </location>
</feature>
<dbReference type="EMBL" id="KV427673">
    <property type="protein sequence ID" value="KZT00927.1"/>
    <property type="molecule type" value="Genomic_DNA"/>
</dbReference>
<protein>
    <submittedName>
        <fullName evidence="3">Uncharacterized protein</fullName>
    </submittedName>
</protein>
<gene>
    <name evidence="3" type="ORF">LAESUDRAFT_731768</name>
</gene>
<evidence type="ECO:0000256" key="2">
    <source>
        <dbReference type="SAM" id="Phobius"/>
    </source>
</evidence>
<evidence type="ECO:0000313" key="3">
    <source>
        <dbReference type="EMBL" id="KZT00927.1"/>
    </source>
</evidence>
<dbReference type="Proteomes" id="UP000076871">
    <property type="component" value="Unassembled WGS sequence"/>
</dbReference>
<keyword evidence="2" id="KW-1133">Transmembrane helix</keyword>
<sequence length="269" mass="28721">MSLVLPPAAFVRDSFHSERVCPPSTLLDEKLSPSPTDEKSTSPAPPLYLATSRDCASLSSLSTTTTVFLLPPPSATKASGRTTQQRVVSAIDHLSSAFRCIGTVLFVITFFSVHTTLYMMRYAAPATVWSLICGYFGWTSLIQVDGADTGTTSHSGVAAASALGGTILGAAIGLWVALRSLPREGEETEESTEREDSDIRGPRRNHKGWKRFWLGIIFGLCGQSVGAATLHGRAGVPSTLRAIQASAVGEAALLPAVFLTVLLSWLWRI</sequence>
<dbReference type="InParanoid" id="A0A165BF75"/>
<dbReference type="GeneID" id="63827139"/>
<accession>A0A165BF75</accession>
<keyword evidence="2" id="KW-0472">Membrane</keyword>
<feature type="region of interest" description="Disordered" evidence="1">
    <location>
        <begin position="26"/>
        <end position="46"/>
    </location>
</feature>
<dbReference type="RefSeq" id="XP_040758667.1">
    <property type="nucleotide sequence ID" value="XM_040910110.1"/>
</dbReference>
<evidence type="ECO:0000313" key="4">
    <source>
        <dbReference type="Proteomes" id="UP000076871"/>
    </source>
</evidence>
<evidence type="ECO:0000256" key="1">
    <source>
        <dbReference type="SAM" id="MobiDB-lite"/>
    </source>
</evidence>
<organism evidence="3 4">
    <name type="scientific">Laetiporus sulphureus 93-53</name>
    <dbReference type="NCBI Taxonomy" id="1314785"/>
    <lineage>
        <taxon>Eukaryota</taxon>
        <taxon>Fungi</taxon>
        <taxon>Dikarya</taxon>
        <taxon>Basidiomycota</taxon>
        <taxon>Agaricomycotina</taxon>
        <taxon>Agaricomycetes</taxon>
        <taxon>Polyporales</taxon>
        <taxon>Laetiporus</taxon>
    </lineage>
</organism>
<proteinExistence type="predicted"/>
<feature type="compositionally biased region" description="Basic and acidic residues" evidence="1">
    <location>
        <begin position="27"/>
        <end position="40"/>
    </location>
</feature>
<feature type="transmembrane region" description="Helical" evidence="2">
    <location>
        <begin position="156"/>
        <end position="178"/>
    </location>
</feature>
<feature type="transmembrane region" description="Helical" evidence="2">
    <location>
        <begin position="242"/>
        <end position="267"/>
    </location>
</feature>
<dbReference type="AlphaFoldDB" id="A0A165BF75"/>
<feature type="transmembrane region" description="Helical" evidence="2">
    <location>
        <begin position="126"/>
        <end position="144"/>
    </location>
</feature>
<name>A0A165BF75_9APHY</name>